<reference evidence="3 4" key="1">
    <citation type="submission" date="2017-07" db="EMBL/GenBank/DDBJ databases">
        <title>An improved, manually edited Actinidia chinensis var. chinensis (kiwifruit) genome highlights the challenges associated with draft genomes and gene prediction in plants.</title>
        <authorList>
            <person name="Pilkington S."/>
            <person name="Crowhurst R."/>
            <person name="Hilario E."/>
            <person name="Nardozza S."/>
            <person name="Fraser L."/>
            <person name="Peng Y."/>
            <person name="Gunaseelan K."/>
            <person name="Simpson R."/>
            <person name="Tahir J."/>
            <person name="Deroles S."/>
            <person name="Templeton K."/>
            <person name="Luo Z."/>
            <person name="Davy M."/>
            <person name="Cheng C."/>
            <person name="Mcneilage M."/>
            <person name="Scaglione D."/>
            <person name="Liu Y."/>
            <person name="Zhang Q."/>
            <person name="Datson P."/>
            <person name="De Silva N."/>
            <person name="Gardiner S."/>
            <person name="Bassett H."/>
            <person name="Chagne D."/>
            <person name="Mccallum J."/>
            <person name="Dzierzon H."/>
            <person name="Deng C."/>
            <person name="Wang Y.-Y."/>
            <person name="Barron N."/>
            <person name="Manako K."/>
            <person name="Bowen J."/>
            <person name="Foster T."/>
            <person name="Erridge Z."/>
            <person name="Tiffin H."/>
            <person name="Waite C."/>
            <person name="Davies K."/>
            <person name="Grierson E."/>
            <person name="Laing W."/>
            <person name="Kirk R."/>
            <person name="Chen X."/>
            <person name="Wood M."/>
            <person name="Montefiori M."/>
            <person name="Brummell D."/>
            <person name="Schwinn K."/>
            <person name="Catanach A."/>
            <person name="Fullerton C."/>
            <person name="Li D."/>
            <person name="Meiyalaghan S."/>
            <person name="Nieuwenhuizen N."/>
            <person name="Read N."/>
            <person name="Prakash R."/>
            <person name="Hunter D."/>
            <person name="Zhang H."/>
            <person name="Mckenzie M."/>
            <person name="Knabel M."/>
            <person name="Harris A."/>
            <person name="Allan A."/>
            <person name="Chen A."/>
            <person name="Janssen B."/>
            <person name="Plunkett B."/>
            <person name="Dwamena C."/>
            <person name="Voogd C."/>
            <person name="Leif D."/>
            <person name="Lafferty D."/>
            <person name="Souleyre E."/>
            <person name="Varkonyi-Gasic E."/>
            <person name="Gambi F."/>
            <person name="Hanley J."/>
            <person name="Yao J.-L."/>
            <person name="Cheung J."/>
            <person name="David K."/>
            <person name="Warren B."/>
            <person name="Marsh K."/>
            <person name="Snowden K."/>
            <person name="Lin-Wang K."/>
            <person name="Brian L."/>
            <person name="Martinez-Sanchez M."/>
            <person name="Wang M."/>
            <person name="Ileperuma N."/>
            <person name="Macnee N."/>
            <person name="Campin R."/>
            <person name="Mcatee P."/>
            <person name="Drummond R."/>
            <person name="Espley R."/>
            <person name="Ireland H."/>
            <person name="Wu R."/>
            <person name="Atkinson R."/>
            <person name="Karunairetnam S."/>
            <person name="Bulley S."/>
            <person name="Chunkath S."/>
            <person name="Hanley Z."/>
            <person name="Storey R."/>
            <person name="Thrimawithana A."/>
            <person name="Thomson S."/>
            <person name="David C."/>
            <person name="Testolin R."/>
        </authorList>
    </citation>
    <scope>NUCLEOTIDE SEQUENCE [LARGE SCALE GENOMIC DNA]</scope>
    <source>
        <strain evidence="4">cv. Red5</strain>
        <tissue evidence="3">Young leaf</tissue>
    </source>
</reference>
<dbReference type="CDD" id="cd14371">
    <property type="entry name" value="CUE_CID7_like"/>
    <property type="match status" value="1"/>
</dbReference>
<reference evidence="4" key="2">
    <citation type="journal article" date="2018" name="BMC Genomics">
        <title>A manually annotated Actinidia chinensis var. chinensis (kiwifruit) genome highlights the challenges associated with draft genomes and gene prediction in plants.</title>
        <authorList>
            <person name="Pilkington S.M."/>
            <person name="Crowhurst R."/>
            <person name="Hilario E."/>
            <person name="Nardozza S."/>
            <person name="Fraser L."/>
            <person name="Peng Y."/>
            <person name="Gunaseelan K."/>
            <person name="Simpson R."/>
            <person name="Tahir J."/>
            <person name="Deroles S.C."/>
            <person name="Templeton K."/>
            <person name="Luo Z."/>
            <person name="Davy M."/>
            <person name="Cheng C."/>
            <person name="McNeilage M."/>
            <person name="Scaglione D."/>
            <person name="Liu Y."/>
            <person name="Zhang Q."/>
            <person name="Datson P."/>
            <person name="De Silva N."/>
            <person name="Gardiner S.E."/>
            <person name="Bassett H."/>
            <person name="Chagne D."/>
            <person name="McCallum J."/>
            <person name="Dzierzon H."/>
            <person name="Deng C."/>
            <person name="Wang Y.Y."/>
            <person name="Barron L."/>
            <person name="Manako K."/>
            <person name="Bowen J."/>
            <person name="Foster T.M."/>
            <person name="Erridge Z.A."/>
            <person name="Tiffin H."/>
            <person name="Waite C.N."/>
            <person name="Davies K.M."/>
            <person name="Grierson E.P."/>
            <person name="Laing W.A."/>
            <person name="Kirk R."/>
            <person name="Chen X."/>
            <person name="Wood M."/>
            <person name="Montefiori M."/>
            <person name="Brummell D.A."/>
            <person name="Schwinn K.E."/>
            <person name="Catanach A."/>
            <person name="Fullerton C."/>
            <person name="Li D."/>
            <person name="Meiyalaghan S."/>
            <person name="Nieuwenhuizen N."/>
            <person name="Read N."/>
            <person name="Prakash R."/>
            <person name="Hunter D."/>
            <person name="Zhang H."/>
            <person name="McKenzie M."/>
            <person name="Knabel M."/>
            <person name="Harris A."/>
            <person name="Allan A.C."/>
            <person name="Gleave A."/>
            <person name="Chen A."/>
            <person name="Janssen B.J."/>
            <person name="Plunkett B."/>
            <person name="Ampomah-Dwamena C."/>
            <person name="Voogd C."/>
            <person name="Leif D."/>
            <person name="Lafferty D."/>
            <person name="Souleyre E.J.F."/>
            <person name="Varkonyi-Gasic E."/>
            <person name="Gambi F."/>
            <person name="Hanley J."/>
            <person name="Yao J.L."/>
            <person name="Cheung J."/>
            <person name="David K.M."/>
            <person name="Warren B."/>
            <person name="Marsh K."/>
            <person name="Snowden K.C."/>
            <person name="Lin-Wang K."/>
            <person name="Brian L."/>
            <person name="Martinez-Sanchez M."/>
            <person name="Wang M."/>
            <person name="Ileperuma N."/>
            <person name="Macnee N."/>
            <person name="Campin R."/>
            <person name="McAtee P."/>
            <person name="Drummond R.S.M."/>
            <person name="Espley R.V."/>
            <person name="Ireland H.S."/>
            <person name="Wu R."/>
            <person name="Atkinson R.G."/>
            <person name="Karunairetnam S."/>
            <person name="Bulley S."/>
            <person name="Chunkath S."/>
            <person name="Hanley Z."/>
            <person name="Storey R."/>
            <person name="Thrimawithana A.H."/>
            <person name="Thomson S."/>
            <person name="David C."/>
            <person name="Testolin R."/>
            <person name="Huang H."/>
            <person name="Hellens R.P."/>
            <person name="Schaffer R.J."/>
        </authorList>
    </citation>
    <scope>NUCLEOTIDE SEQUENCE [LARGE SCALE GENOMIC DNA]</scope>
    <source>
        <strain evidence="4">cv. Red5</strain>
    </source>
</reference>
<keyword evidence="4" id="KW-1185">Reference proteome</keyword>
<gene>
    <name evidence="3" type="ORF">CEY00_Acc06636</name>
</gene>
<evidence type="ECO:0000313" key="3">
    <source>
        <dbReference type="EMBL" id="PSS19312.1"/>
    </source>
</evidence>
<dbReference type="InterPro" id="IPR041806">
    <property type="entry name" value="CID5/6/7_CUE"/>
</dbReference>
<sequence>MSLSNVGAPTNDIKLGTARKAKTLNPNAAEFIPSALRSSSGSTSTADVPTSLGTTGTVTLGKTVLDRSGSSTSNNSDEEAHKYWRHQLPDDITPDFNITGEDESEGINSTHFSTLYLHDSNEISRFSASTGSGSILKERHELSSHGSNGSSIAEKMAYSVSSGEDTSSANLLLHFPTKPWGKPIGNNNQLLTTVRDRPNYDGNPRQGLLNERAVAENMEMNPLDFLALQFPGFATASLAEVYFANGGDLNLTIEMLNQLELQVDSGLDQNLNSKALSAPNLSTVDFPVLSVQDGQNGLPKFDGAYIQQTVNPYRFTSEDSLLLFKSNPSIPTRGSGDFASVVRKMSSQDLGTWKYDRNCSADASVGSSRSAQHVLASSYKGGQGRGIFGDRLQSRSSSRAAPIWLETGEAVANLYSEMRDEARDRARLCNAYLEQKQARQAYLIGNKTLAKEPSVKGQLHNIQMKSAHGKVQESIYRQRNPISPPELQQHSGRGQEKIIDLHGLHVSEAIHMLKHELGLLRTTVGNRLQVVYICVGTGHHTRCSRTPARLPIAIQRYLLEEEGLEYSEPHPGLLRVVIY</sequence>
<accession>A0A2R6R233</accession>
<protein>
    <submittedName>
        <fullName evidence="3">Polyadenylate-binding protein</fullName>
    </submittedName>
</protein>
<feature type="region of interest" description="Disordered" evidence="1">
    <location>
        <begin position="36"/>
        <end position="55"/>
    </location>
</feature>
<evidence type="ECO:0000259" key="2">
    <source>
        <dbReference type="PROSITE" id="PS50828"/>
    </source>
</evidence>
<feature type="domain" description="Smr" evidence="2">
    <location>
        <begin position="499"/>
        <end position="579"/>
    </location>
</feature>
<dbReference type="InterPro" id="IPR053242">
    <property type="entry name" value="PAM2-like_domain"/>
</dbReference>
<name>A0A2R6R233_ACTCC</name>
<dbReference type="Gramene" id="PSS19312">
    <property type="protein sequence ID" value="PSS19312"/>
    <property type="gene ID" value="CEY00_Acc06636"/>
</dbReference>
<dbReference type="Proteomes" id="UP000241394">
    <property type="component" value="Chromosome LG10"/>
</dbReference>
<dbReference type="PANTHER" id="PTHR46651">
    <property type="entry name" value="POLYADENYLATE-BINDING PROTEIN-INTERACTING PROTEIN 7"/>
    <property type="match status" value="1"/>
</dbReference>
<dbReference type="SMART" id="SM01162">
    <property type="entry name" value="DUF1771"/>
    <property type="match status" value="1"/>
</dbReference>
<dbReference type="STRING" id="1590841.A0A2R6R233"/>
<dbReference type="InterPro" id="IPR036063">
    <property type="entry name" value="Smr_dom_sf"/>
</dbReference>
<dbReference type="EMBL" id="NKQK01000010">
    <property type="protein sequence ID" value="PSS19312.1"/>
    <property type="molecule type" value="Genomic_DNA"/>
</dbReference>
<dbReference type="AlphaFoldDB" id="A0A2R6R233"/>
<dbReference type="InterPro" id="IPR009818">
    <property type="entry name" value="PAM2_motif"/>
</dbReference>
<organism evidence="3 4">
    <name type="scientific">Actinidia chinensis var. chinensis</name>
    <name type="common">Chinese soft-hair kiwi</name>
    <dbReference type="NCBI Taxonomy" id="1590841"/>
    <lineage>
        <taxon>Eukaryota</taxon>
        <taxon>Viridiplantae</taxon>
        <taxon>Streptophyta</taxon>
        <taxon>Embryophyta</taxon>
        <taxon>Tracheophyta</taxon>
        <taxon>Spermatophyta</taxon>
        <taxon>Magnoliopsida</taxon>
        <taxon>eudicotyledons</taxon>
        <taxon>Gunneridae</taxon>
        <taxon>Pentapetalae</taxon>
        <taxon>asterids</taxon>
        <taxon>Ericales</taxon>
        <taxon>Actinidiaceae</taxon>
        <taxon>Actinidia</taxon>
    </lineage>
</organism>
<proteinExistence type="predicted"/>
<dbReference type="PANTHER" id="PTHR46651:SF1">
    <property type="entry name" value="SMALL MUTS RELATED FAMILY PROTEIN"/>
    <property type="match status" value="1"/>
</dbReference>
<dbReference type="PROSITE" id="PS50828">
    <property type="entry name" value="SMR"/>
    <property type="match status" value="1"/>
</dbReference>
<dbReference type="InterPro" id="IPR013899">
    <property type="entry name" value="DUF1771"/>
</dbReference>
<dbReference type="FunCoup" id="A0A2R6R233">
    <property type="interactions" value="1605"/>
</dbReference>
<dbReference type="InParanoid" id="A0A2R6R233"/>
<evidence type="ECO:0000256" key="1">
    <source>
        <dbReference type="SAM" id="MobiDB-lite"/>
    </source>
</evidence>
<evidence type="ECO:0000313" key="4">
    <source>
        <dbReference type="Proteomes" id="UP000241394"/>
    </source>
</evidence>
<dbReference type="SMART" id="SM00463">
    <property type="entry name" value="SMR"/>
    <property type="match status" value="1"/>
</dbReference>
<feature type="compositionally biased region" description="Low complexity" evidence="1">
    <location>
        <begin position="38"/>
        <end position="55"/>
    </location>
</feature>
<comment type="caution">
    <text evidence="3">The sequence shown here is derived from an EMBL/GenBank/DDBJ whole genome shotgun (WGS) entry which is preliminary data.</text>
</comment>
<dbReference type="Gene3D" id="3.30.1370.110">
    <property type="match status" value="1"/>
</dbReference>
<dbReference type="Pfam" id="PF07145">
    <property type="entry name" value="PAM2"/>
    <property type="match status" value="1"/>
</dbReference>
<dbReference type="SUPFAM" id="SSF160443">
    <property type="entry name" value="SMR domain-like"/>
    <property type="match status" value="1"/>
</dbReference>
<dbReference type="OrthoDB" id="3231855at2759"/>
<dbReference type="Pfam" id="PF08590">
    <property type="entry name" value="DUF1771"/>
    <property type="match status" value="1"/>
</dbReference>
<dbReference type="InterPro" id="IPR002625">
    <property type="entry name" value="Smr_dom"/>
</dbReference>